<comment type="caution">
    <text evidence="2">The sequence shown here is derived from an EMBL/GenBank/DDBJ whole genome shotgun (WGS) entry which is preliminary data.</text>
</comment>
<feature type="region of interest" description="Disordered" evidence="1">
    <location>
        <begin position="433"/>
        <end position="469"/>
    </location>
</feature>
<evidence type="ECO:0000313" key="3">
    <source>
        <dbReference type="Proteomes" id="UP000704712"/>
    </source>
</evidence>
<dbReference type="GO" id="GO:0003676">
    <property type="term" value="F:nucleic acid binding"/>
    <property type="evidence" value="ECO:0007669"/>
    <property type="project" value="InterPro"/>
</dbReference>
<dbReference type="AlphaFoldDB" id="A0A8S9UJG2"/>
<gene>
    <name evidence="2" type="ORF">GN958_ATG09749</name>
</gene>
<feature type="non-terminal residue" evidence="2">
    <location>
        <position position="842"/>
    </location>
</feature>
<dbReference type="SUPFAM" id="SSF53098">
    <property type="entry name" value="Ribonuclease H-like"/>
    <property type="match status" value="1"/>
</dbReference>
<name>A0A8S9UJG2_PHYIN</name>
<sequence>DTVEQTKSTNMDLVWPGDLGDTNNPPVPIRMTWSHSDSCSRKHKIYDWMLDSGAGAHVCVGGGSFVKLRREPMMALDWQGGVDMNEHKRILELPGTRYAPVGATNLISQRLLVRIDWNLIGWFLLDEGMSSAGGSFNEGSSSGDTGGLYCHEWHLQLAHLNEAAMKKMVKEGLADGMSGLSLGHFKRTPFKCIGCEEAKAKRMSFKRQQGKRARKCGARLMSDVCHVGITTPGDAEYFQIKKSDAGENVMTLIRQLEKDFQIKTFSCDQSGEFLSGNLTSFLSEHGIRLITASAYTPEENCLVEKINGKLLSKGIVIRDAENLPQYNMSLTKALGSMTPLQKLHKRKPDIKDIEKCGVLRTITCIRLHEATKGSLGYRLLDLGAGDIIQPAGGNYMENLLAGRYYGKQKDVPKAIPYGLLPVTHVAVTNVEQVNELEEKPSPPCTASTSDVESSSDSSSDWEYVKAGEDQNNNDVCRAADLRGQPTEGHQSRMNVNGQTIRAGGKLNEGGPSTLGVSASSPADRNNSGKSIVYLTVYVDDIMVAGTAGDINRFVQDIAKHFNLKNLGRKFGLENARSVRSPQYRHEKMTGIETDETKFNDLKLPFRKMVGSLRYVMACTRPDLMNAVRALGRCMGAYTIESNRAARQVVRYALVTKDLRLMYRVTSDYPTQDAFSDADHQSCPETRRSVTGYLLHMHGSVWMYKRPGQRRVTEDTCSTEQVARELTMELGFGGPYPHVPVNRDNQDTIAVVANNGNTSRVRHMAKHTRFINEYAQEKALDVIADNLVEMFTKVLGPAEFERQQERLNVEDVSEAWKAVETIVEPMDVCNTKDTDIDIVMEDA</sequence>
<proteinExistence type="predicted"/>
<dbReference type="InterPro" id="IPR036397">
    <property type="entry name" value="RNaseH_sf"/>
</dbReference>
<reference evidence="2" key="1">
    <citation type="submission" date="2020-03" db="EMBL/GenBank/DDBJ databases">
        <title>Hybrid Assembly of Korean Phytophthora infestans isolates.</title>
        <authorList>
            <person name="Prokchorchik M."/>
            <person name="Lee Y."/>
            <person name="Seo J."/>
            <person name="Cho J.-H."/>
            <person name="Park Y.-E."/>
            <person name="Jang D.-C."/>
            <person name="Im J.-S."/>
            <person name="Choi J.-G."/>
            <person name="Park H.-J."/>
            <person name="Lee G.-B."/>
            <person name="Lee Y.-G."/>
            <person name="Hong S.-Y."/>
            <person name="Cho K."/>
            <person name="Sohn K.H."/>
        </authorList>
    </citation>
    <scope>NUCLEOTIDE SEQUENCE</scope>
    <source>
        <strain evidence="2">KR_2_A2</strain>
    </source>
</reference>
<dbReference type="Proteomes" id="UP000704712">
    <property type="component" value="Unassembled WGS sequence"/>
</dbReference>
<evidence type="ECO:0000256" key="1">
    <source>
        <dbReference type="SAM" id="MobiDB-lite"/>
    </source>
</evidence>
<dbReference type="PANTHER" id="PTHR11439">
    <property type="entry name" value="GAG-POL-RELATED RETROTRANSPOSON"/>
    <property type="match status" value="1"/>
</dbReference>
<dbReference type="InterPro" id="IPR012337">
    <property type="entry name" value="RNaseH-like_sf"/>
</dbReference>
<evidence type="ECO:0000313" key="2">
    <source>
        <dbReference type="EMBL" id="KAF4140901.1"/>
    </source>
</evidence>
<protein>
    <recommendedName>
        <fullName evidence="4">Integrase catalytic domain-containing protein</fullName>
    </recommendedName>
</protein>
<organism evidence="2 3">
    <name type="scientific">Phytophthora infestans</name>
    <name type="common">Potato late blight agent</name>
    <name type="synonym">Botrytis infestans</name>
    <dbReference type="NCBI Taxonomy" id="4787"/>
    <lineage>
        <taxon>Eukaryota</taxon>
        <taxon>Sar</taxon>
        <taxon>Stramenopiles</taxon>
        <taxon>Oomycota</taxon>
        <taxon>Peronosporomycetes</taxon>
        <taxon>Peronosporales</taxon>
        <taxon>Peronosporaceae</taxon>
        <taxon>Phytophthora</taxon>
    </lineage>
</organism>
<feature type="region of interest" description="Disordered" evidence="1">
    <location>
        <begin position="501"/>
        <end position="522"/>
    </location>
</feature>
<dbReference type="EMBL" id="JAACNO010001405">
    <property type="protein sequence ID" value="KAF4140901.1"/>
    <property type="molecule type" value="Genomic_DNA"/>
</dbReference>
<dbReference type="PANTHER" id="PTHR11439:SF467">
    <property type="entry name" value="INTEGRASE CATALYTIC DOMAIN-CONTAINING PROTEIN"/>
    <property type="match status" value="1"/>
</dbReference>
<evidence type="ECO:0008006" key="4">
    <source>
        <dbReference type="Google" id="ProtNLM"/>
    </source>
</evidence>
<accession>A0A8S9UJG2</accession>
<dbReference type="Gene3D" id="3.30.420.10">
    <property type="entry name" value="Ribonuclease H-like superfamily/Ribonuclease H"/>
    <property type="match status" value="1"/>
</dbReference>
<feature type="compositionally biased region" description="Low complexity" evidence="1">
    <location>
        <begin position="447"/>
        <end position="460"/>
    </location>
</feature>
<dbReference type="CDD" id="cd09272">
    <property type="entry name" value="RNase_HI_RT_Ty1"/>
    <property type="match status" value="1"/>
</dbReference>